<keyword evidence="3" id="KW-1185">Reference proteome</keyword>
<evidence type="ECO:0000259" key="1">
    <source>
        <dbReference type="Pfam" id="PF13304"/>
    </source>
</evidence>
<feature type="domain" description="ATPase AAA-type core" evidence="1">
    <location>
        <begin position="433"/>
        <end position="728"/>
    </location>
</feature>
<dbReference type="PANTHER" id="PTHR32182">
    <property type="entry name" value="DNA REPLICATION AND REPAIR PROTEIN RECF"/>
    <property type="match status" value="1"/>
</dbReference>
<accession>A0ABY2SWZ2</accession>
<dbReference type="SUPFAM" id="SSF52540">
    <property type="entry name" value="P-loop containing nucleoside triphosphate hydrolases"/>
    <property type="match status" value="1"/>
</dbReference>
<comment type="caution">
    <text evidence="2">The sequence shown here is derived from an EMBL/GenBank/DDBJ whole genome shotgun (WGS) entry which is preliminary data.</text>
</comment>
<reference evidence="2 3" key="1">
    <citation type="submission" date="2019-04" db="EMBL/GenBank/DDBJ databases">
        <title>Lysinibacillus genome sequencing.</title>
        <authorList>
            <person name="Dunlap C."/>
        </authorList>
    </citation>
    <scope>NUCLEOTIDE SEQUENCE [LARGE SCALE GENOMIC DNA]</scope>
    <source>
        <strain evidence="2 3">KCTC 33042</strain>
    </source>
</reference>
<dbReference type="Gene3D" id="3.40.50.300">
    <property type="entry name" value="P-loop containing nucleotide triphosphate hydrolases"/>
    <property type="match status" value="1"/>
</dbReference>
<dbReference type="Proteomes" id="UP000308330">
    <property type="component" value="Unassembled WGS sequence"/>
</dbReference>
<dbReference type="Pfam" id="PF13304">
    <property type="entry name" value="AAA_21"/>
    <property type="match status" value="1"/>
</dbReference>
<evidence type="ECO:0000313" key="3">
    <source>
        <dbReference type="Proteomes" id="UP000308330"/>
    </source>
</evidence>
<dbReference type="InterPro" id="IPR003959">
    <property type="entry name" value="ATPase_AAA_core"/>
</dbReference>
<keyword evidence="2" id="KW-0547">Nucleotide-binding</keyword>
<organism evidence="2 3">
    <name type="scientific">Lysinibacillus tabacifolii</name>
    <dbReference type="NCBI Taxonomy" id="1173107"/>
    <lineage>
        <taxon>Bacteria</taxon>
        <taxon>Bacillati</taxon>
        <taxon>Bacillota</taxon>
        <taxon>Bacilli</taxon>
        <taxon>Bacillales</taxon>
        <taxon>Bacillaceae</taxon>
        <taxon>Lysinibacillus</taxon>
    </lineage>
</organism>
<protein>
    <submittedName>
        <fullName evidence="2">ATP-binding protein</fullName>
    </submittedName>
</protein>
<dbReference type="RefSeq" id="WP_137102291.1">
    <property type="nucleotide sequence ID" value="NZ_SZPT01000002.1"/>
</dbReference>
<gene>
    <name evidence="2" type="ORF">FC748_06825</name>
</gene>
<sequence>MIIDYIYIKDKQTKKIIELNLSHRYNIDLNTNKYTFNKRLNTRYIKDLFGSNIYNINALVGKNGSGKTNMIRKIINLLSEKELLNTEYFINTYDSHKDENYILTNISRVFKTNLKVSYKNISYIFNRTKFIYDSNVFDGNNIFKSTRSMINLSTNSLLDNYHEKQFSLKELKDDETHKHIEFMILYKEQLKVNKYLQPPESITIHLNLKEKIKSVKELIEFYSTKGLKLNIKETINTDEKILYKQLVEYHYSSNYLEWLDDFIELLTSSEILNLGSFDINDEKINLLFENIEPHLRDLSDSEIDDFFSQLRDKIYDLLHNNIILDIEALKKDFILEIDLILNNFYILVYNKEKILEFTENILFHNSFQTTLLTPDEIGIIKSITYDLNFNSNEIKHEYKKWKKVHLLKKGLSNLFLASKDFLKTELYKYSFSKDKNDLYIDFIDLTKEIDEVKKNEDLNSFIDMHFDSDYEFDSFIEVKDNYLNDKDDEVKKNEDLNNFIDMHFDSDYEFDSFIKDNYLNDEYDKVKKIEDLNNFIDMHFNSDYEFDSFIEDKDNNLNDKYYEYDDYDEEYLDIEFFPDESSGFNKENLPVFLYDIVETKIKNINNKIDLATKVINEINFFEKNIDLENKALLNFFTTYPNEKIFKYNWRNLSSGEVSFISFLSRLYKASTMVEKNEDIILIIDEGELYFHPQWQKNYLNILIETLNQLFKKNKMQIILTSHSPFIVSDLPDYAIQILSDEKISDVVKELNLHRTFAANIQELYTNAFFLKGGLTGEFAKSKVNEWIRQIYESPQEANKEYNFYYNAFNIIGEPLVREKCLSLLEQKNEEYLNSKSFHKKNNHELLEYYKKMVERIEGEINEKN</sequence>
<name>A0ABY2SWZ2_9BACI</name>
<evidence type="ECO:0000313" key="2">
    <source>
        <dbReference type="EMBL" id="TKI47377.1"/>
    </source>
</evidence>
<dbReference type="PANTHER" id="PTHR32182:SF23">
    <property type="entry name" value="ATP BINDING PROTEIN"/>
    <property type="match status" value="1"/>
</dbReference>
<dbReference type="GO" id="GO:0005524">
    <property type="term" value="F:ATP binding"/>
    <property type="evidence" value="ECO:0007669"/>
    <property type="project" value="UniProtKB-KW"/>
</dbReference>
<dbReference type="InterPro" id="IPR027417">
    <property type="entry name" value="P-loop_NTPase"/>
</dbReference>
<proteinExistence type="predicted"/>
<dbReference type="EMBL" id="SZPT01000002">
    <property type="protein sequence ID" value="TKI47377.1"/>
    <property type="molecule type" value="Genomic_DNA"/>
</dbReference>
<keyword evidence="2" id="KW-0067">ATP-binding</keyword>